<dbReference type="PANTHER" id="PTHR10492:SF57">
    <property type="entry name" value="ATP-DEPENDENT DNA HELICASE"/>
    <property type="match status" value="1"/>
</dbReference>
<keyword evidence="3" id="KW-1185">Reference proteome</keyword>
<organism evidence="2 3">
    <name type="scientific">Phytophthora megakarya</name>
    <dbReference type="NCBI Taxonomy" id="4795"/>
    <lineage>
        <taxon>Eukaryota</taxon>
        <taxon>Sar</taxon>
        <taxon>Stramenopiles</taxon>
        <taxon>Oomycota</taxon>
        <taxon>Peronosporomycetes</taxon>
        <taxon>Peronosporales</taxon>
        <taxon>Peronosporaceae</taxon>
        <taxon>Phytophthora</taxon>
    </lineage>
</organism>
<proteinExistence type="predicted"/>
<evidence type="ECO:0000313" key="3">
    <source>
        <dbReference type="Proteomes" id="UP000198211"/>
    </source>
</evidence>
<dbReference type="Proteomes" id="UP000198211">
    <property type="component" value="Unassembled WGS sequence"/>
</dbReference>
<gene>
    <name evidence="2" type="ORF">PHMEG_0008021</name>
</gene>
<evidence type="ECO:0000259" key="1">
    <source>
        <dbReference type="Pfam" id="PF14214"/>
    </source>
</evidence>
<dbReference type="OrthoDB" id="118535at2759"/>
<comment type="caution">
    <text evidence="2">The sequence shown here is derived from an EMBL/GenBank/DDBJ whole genome shotgun (WGS) entry which is preliminary data.</text>
</comment>
<keyword evidence="2" id="KW-0067">ATP-binding</keyword>
<accession>A0A225WJR1</accession>
<feature type="domain" description="Helitron helicase-like" evidence="1">
    <location>
        <begin position="1"/>
        <end position="94"/>
    </location>
</feature>
<dbReference type="Pfam" id="PF14214">
    <property type="entry name" value="Helitron_like_N"/>
    <property type="match status" value="1"/>
</dbReference>
<keyword evidence="2" id="KW-0547">Nucleotide-binding</keyword>
<dbReference type="EMBL" id="NBNE01000663">
    <property type="protein sequence ID" value="OWZ17966.1"/>
    <property type="molecule type" value="Genomic_DNA"/>
</dbReference>
<keyword evidence="2" id="KW-0347">Helicase</keyword>
<dbReference type="PANTHER" id="PTHR10492">
    <property type="match status" value="1"/>
</dbReference>
<sequence length="356" mass="41045">MYKSYQDSMTIVSEFGKPDIFLTVTCNPEWNGIREQIADHQYPPERPDIVARVWNQKVRALRHDLDEGVLGRIIARIHVIEFQKRGLSHAHILIILAEEDKPHTRDLINKLVSCEIPDEATNPELYETAMNGMMYCPCGSQHPKCVCMVDDKCSKGYPKPLVGVTRANVDGYAEGQRCRRPPGTLKFKSLEYDNVTANQWVVPFKLYLSRKYNCHINIDICTGITVVKDIYKYVYKGSDKAMFTIESVENERERVTRVRVEPNEIIRYLNARYISPVCIRLFDYVVQGKSHSVVLLPVHLKGRHIVLFRVDEDPEEVLERTNHSMLTHYFELCASDGPVNPIAKAMLYQDIPKKFT</sequence>
<dbReference type="AlphaFoldDB" id="A0A225WJR1"/>
<dbReference type="GO" id="GO:0004386">
    <property type="term" value="F:helicase activity"/>
    <property type="evidence" value="ECO:0007669"/>
    <property type="project" value="UniProtKB-KW"/>
</dbReference>
<reference evidence="3" key="1">
    <citation type="submission" date="2017-03" db="EMBL/GenBank/DDBJ databases">
        <title>Phytopthora megakarya and P. palmivora, two closely related causual agents of cacao black pod achieved similar genome size and gene model numbers by different mechanisms.</title>
        <authorList>
            <person name="Ali S."/>
            <person name="Shao J."/>
            <person name="Larry D.J."/>
            <person name="Kronmiller B."/>
            <person name="Shen D."/>
            <person name="Strem M.D."/>
            <person name="Melnick R.L."/>
            <person name="Guiltinan M.J."/>
            <person name="Tyler B.M."/>
            <person name="Meinhardt L.W."/>
            <person name="Bailey B.A."/>
        </authorList>
    </citation>
    <scope>NUCLEOTIDE SEQUENCE [LARGE SCALE GENOMIC DNA]</scope>
    <source>
        <strain evidence="3">zdho120</strain>
    </source>
</reference>
<evidence type="ECO:0000313" key="2">
    <source>
        <dbReference type="EMBL" id="OWZ17966.1"/>
    </source>
</evidence>
<dbReference type="InterPro" id="IPR025476">
    <property type="entry name" value="Helitron_helicase-like"/>
</dbReference>
<dbReference type="STRING" id="4795.A0A225WJR1"/>
<protein>
    <submittedName>
        <fullName evidence="2">Helitron helicase</fullName>
    </submittedName>
</protein>
<name>A0A225WJR1_9STRA</name>
<keyword evidence="2" id="KW-0378">Hydrolase</keyword>